<dbReference type="Proteomes" id="UP001057381">
    <property type="component" value="Chromosome"/>
</dbReference>
<dbReference type="SUPFAM" id="SSF75217">
    <property type="entry name" value="alpha/beta knot"/>
    <property type="match status" value="1"/>
</dbReference>
<dbReference type="KEGG" id="mequ:KFV11_06800"/>
<evidence type="ECO:0000256" key="10">
    <source>
        <dbReference type="ARBA" id="ARBA00025699"/>
    </source>
</evidence>
<dbReference type="NCBIfam" id="TIGR00046">
    <property type="entry name" value="RsmE family RNA methyltransferase"/>
    <property type="match status" value="1"/>
</dbReference>
<evidence type="ECO:0000256" key="3">
    <source>
        <dbReference type="ARBA" id="ARBA00012328"/>
    </source>
</evidence>
<evidence type="ECO:0000256" key="12">
    <source>
        <dbReference type="PIRNR" id="PIRNR015601"/>
    </source>
</evidence>
<protein>
    <recommendedName>
        <fullName evidence="4 12">Ribosomal RNA small subunit methyltransferase E</fullName>
        <ecNumber evidence="3 12">2.1.1.193</ecNumber>
    </recommendedName>
</protein>
<organism evidence="16 18">
    <name type="scientific">Macrococcus equipercicus</name>
    <dbReference type="NCBI Taxonomy" id="69967"/>
    <lineage>
        <taxon>Bacteria</taxon>
        <taxon>Bacillati</taxon>
        <taxon>Bacillota</taxon>
        <taxon>Bacilli</taxon>
        <taxon>Bacillales</taxon>
        <taxon>Staphylococcaceae</taxon>
        <taxon>Macrococcus</taxon>
    </lineage>
</organism>
<dbReference type="SUPFAM" id="SSF88697">
    <property type="entry name" value="PUA domain-like"/>
    <property type="match status" value="1"/>
</dbReference>
<proteinExistence type="inferred from homology"/>
<dbReference type="CDD" id="cd18084">
    <property type="entry name" value="RsmE-like"/>
    <property type="match status" value="1"/>
</dbReference>
<accession>A0A9Q9F0N4</accession>
<evidence type="ECO:0000313" key="16">
    <source>
        <dbReference type="EMBL" id="UTH12985.1"/>
    </source>
</evidence>
<keyword evidence="9 12" id="KW-0949">S-adenosyl-L-methionine</keyword>
<evidence type="ECO:0000259" key="14">
    <source>
        <dbReference type="Pfam" id="PF20260"/>
    </source>
</evidence>
<dbReference type="EMBL" id="CP073809">
    <property type="protein sequence ID" value="UTH12985.1"/>
    <property type="molecule type" value="Genomic_DNA"/>
</dbReference>
<evidence type="ECO:0000313" key="18">
    <source>
        <dbReference type="Proteomes" id="UP001057381"/>
    </source>
</evidence>
<dbReference type="InterPro" id="IPR046886">
    <property type="entry name" value="RsmE_MTase_dom"/>
</dbReference>
<dbReference type="PANTHER" id="PTHR30027">
    <property type="entry name" value="RIBOSOMAL RNA SMALL SUBUNIT METHYLTRANSFERASE E"/>
    <property type="match status" value="1"/>
</dbReference>
<comment type="similarity">
    <text evidence="2 12">Belongs to the RNA methyltransferase RsmE family.</text>
</comment>
<comment type="subcellular location">
    <subcellularLocation>
        <location evidence="1 12">Cytoplasm</location>
    </subcellularLocation>
</comment>
<dbReference type="PIRSF" id="PIRSF015601">
    <property type="entry name" value="MTase_slr0722"/>
    <property type="match status" value="1"/>
</dbReference>
<dbReference type="NCBIfam" id="NF008691">
    <property type="entry name" value="PRK11713.1-4"/>
    <property type="match status" value="1"/>
</dbReference>
<evidence type="ECO:0000256" key="7">
    <source>
        <dbReference type="ARBA" id="ARBA00022603"/>
    </source>
</evidence>
<comment type="catalytic activity">
    <reaction evidence="11 12">
        <text>uridine(1498) in 16S rRNA + S-adenosyl-L-methionine = N(3)-methyluridine(1498) in 16S rRNA + S-adenosyl-L-homocysteine + H(+)</text>
        <dbReference type="Rhea" id="RHEA:42920"/>
        <dbReference type="Rhea" id="RHEA-COMP:10283"/>
        <dbReference type="Rhea" id="RHEA-COMP:10284"/>
        <dbReference type="ChEBI" id="CHEBI:15378"/>
        <dbReference type="ChEBI" id="CHEBI:57856"/>
        <dbReference type="ChEBI" id="CHEBI:59789"/>
        <dbReference type="ChEBI" id="CHEBI:65315"/>
        <dbReference type="ChEBI" id="CHEBI:74502"/>
        <dbReference type="EC" id="2.1.1.193"/>
    </reaction>
</comment>
<dbReference type="EC" id="2.1.1.193" evidence="3 12"/>
<reference evidence="16" key="2">
    <citation type="submission" date="2021-04" db="EMBL/GenBank/DDBJ databases">
        <title>Complete Genome Sequences of Macrococcus spp. from dog and cattle.</title>
        <authorList>
            <person name="Schwendener S."/>
            <person name="Perreten V."/>
        </authorList>
    </citation>
    <scope>NUCLEOTIDE SEQUENCE</scope>
    <source>
        <strain evidence="16">Epi0143-OL</strain>
    </source>
</reference>
<evidence type="ECO:0000256" key="5">
    <source>
        <dbReference type="ARBA" id="ARBA00022490"/>
    </source>
</evidence>
<dbReference type="AlphaFoldDB" id="A0A9Q9F0N4"/>
<dbReference type="Gene3D" id="3.40.1280.10">
    <property type="match status" value="1"/>
</dbReference>
<evidence type="ECO:0000256" key="4">
    <source>
        <dbReference type="ARBA" id="ARBA00013673"/>
    </source>
</evidence>
<evidence type="ECO:0000259" key="13">
    <source>
        <dbReference type="Pfam" id="PF04452"/>
    </source>
</evidence>
<dbReference type="InterPro" id="IPR006700">
    <property type="entry name" value="RsmE"/>
</dbReference>
<evidence type="ECO:0000256" key="8">
    <source>
        <dbReference type="ARBA" id="ARBA00022679"/>
    </source>
</evidence>
<evidence type="ECO:0000313" key="15">
    <source>
        <dbReference type="EMBL" id="KAA1040066.1"/>
    </source>
</evidence>
<evidence type="ECO:0000256" key="1">
    <source>
        <dbReference type="ARBA" id="ARBA00004496"/>
    </source>
</evidence>
<dbReference type="InterPro" id="IPR029026">
    <property type="entry name" value="tRNA_m1G_MTases_N"/>
</dbReference>
<reference evidence="15 17" key="1">
    <citation type="submission" date="2019-09" db="EMBL/GenBank/DDBJ databases">
        <authorList>
            <person name="Mazhar S."/>
            <person name="Altermann E."/>
            <person name="Hill C."/>
            <person name="Mcauliffe O."/>
        </authorList>
    </citation>
    <scope>NUCLEOTIDE SEQUENCE [LARGE SCALE GENOMIC DNA]</scope>
    <source>
        <strain evidence="15 17">ATCC 51831</strain>
    </source>
</reference>
<dbReference type="InterPro" id="IPR015947">
    <property type="entry name" value="PUA-like_sf"/>
</dbReference>
<dbReference type="EMBL" id="SCWC02000002">
    <property type="protein sequence ID" value="KAA1040066.1"/>
    <property type="molecule type" value="Genomic_DNA"/>
</dbReference>
<dbReference type="Pfam" id="PF04452">
    <property type="entry name" value="Methyltrans_RNA"/>
    <property type="match status" value="1"/>
</dbReference>
<dbReference type="GO" id="GO:0070475">
    <property type="term" value="P:rRNA base methylation"/>
    <property type="evidence" value="ECO:0007669"/>
    <property type="project" value="TreeGrafter"/>
</dbReference>
<dbReference type="Proteomes" id="UP000295735">
    <property type="component" value="Unassembled WGS sequence"/>
</dbReference>
<dbReference type="InterPro" id="IPR046887">
    <property type="entry name" value="RsmE_PUA-like"/>
</dbReference>
<dbReference type="GO" id="GO:0070042">
    <property type="term" value="F:rRNA (uridine-N3-)-methyltransferase activity"/>
    <property type="evidence" value="ECO:0007669"/>
    <property type="project" value="TreeGrafter"/>
</dbReference>
<comment type="function">
    <text evidence="10 12">Specifically methylates the N3 position of the uracil ring of uridine 1498 (m3U1498) in 16S rRNA. Acts on the fully assembled 30S ribosomal subunit.</text>
</comment>
<dbReference type="Pfam" id="PF20260">
    <property type="entry name" value="PUA_4"/>
    <property type="match status" value="1"/>
</dbReference>
<evidence type="ECO:0000256" key="11">
    <source>
        <dbReference type="ARBA" id="ARBA00047944"/>
    </source>
</evidence>
<dbReference type="OrthoDB" id="9815641at2"/>
<keyword evidence="7 12" id="KW-0489">Methyltransferase</keyword>
<evidence type="ECO:0000256" key="2">
    <source>
        <dbReference type="ARBA" id="ARBA00005528"/>
    </source>
</evidence>
<evidence type="ECO:0000256" key="9">
    <source>
        <dbReference type="ARBA" id="ARBA00022691"/>
    </source>
</evidence>
<name>A0A9Q9F0N4_9STAP</name>
<keyword evidence="8 12" id="KW-0808">Transferase</keyword>
<gene>
    <name evidence="15" type="ORF">ERX35_003505</name>
    <name evidence="16" type="ORF">KFV11_06800</name>
</gene>
<evidence type="ECO:0000256" key="6">
    <source>
        <dbReference type="ARBA" id="ARBA00022552"/>
    </source>
</evidence>
<feature type="domain" description="Ribosomal RNA small subunit methyltransferase E PUA-like" evidence="14">
    <location>
        <begin position="22"/>
        <end position="56"/>
    </location>
</feature>
<sequence length="246" mass="27375">MQRYFLAEDAGLNERFTIQSADDVHHIKNVMRSSAGDQIIVNFRNGVYVCRLTAVDSSVEVEATEALDITTELPVDVTIASGLLKNDKYEWMIQKATELGAAHFIPFVSERTIIKVDQKKMEKRLERFNKIVKEAAEQSYRRHVPTVTFQPGSKALAELTVDYDQVLVAYEEEAKAGETKKFHAALKSMAPGTRVLIIFGPEGGLSAAELEIFGGRTIGLGPRILRAETAPLYALSAVSYFFELMV</sequence>
<dbReference type="RefSeq" id="WP_149458533.1">
    <property type="nucleotide sequence ID" value="NZ_CP073809.1"/>
</dbReference>
<keyword evidence="17" id="KW-1185">Reference proteome</keyword>
<keyword evidence="5 12" id="KW-0963">Cytoplasm</keyword>
<feature type="domain" description="Ribosomal RNA small subunit methyltransferase E methyltransferase" evidence="13">
    <location>
        <begin position="72"/>
        <end position="238"/>
    </location>
</feature>
<dbReference type="PANTHER" id="PTHR30027:SF3">
    <property type="entry name" value="16S RRNA (URACIL(1498)-N(3))-METHYLTRANSFERASE"/>
    <property type="match status" value="1"/>
</dbReference>
<keyword evidence="6 12" id="KW-0698">rRNA processing</keyword>
<dbReference type="GO" id="GO:0005737">
    <property type="term" value="C:cytoplasm"/>
    <property type="evidence" value="ECO:0007669"/>
    <property type="project" value="UniProtKB-SubCell"/>
</dbReference>
<evidence type="ECO:0000313" key="17">
    <source>
        <dbReference type="Proteomes" id="UP000295735"/>
    </source>
</evidence>
<dbReference type="Gene3D" id="2.40.240.20">
    <property type="entry name" value="Hypothetical PUA domain-like, domain 1"/>
    <property type="match status" value="1"/>
</dbReference>
<dbReference type="InterPro" id="IPR029028">
    <property type="entry name" value="Alpha/beta_knot_MTases"/>
</dbReference>